<feature type="transmembrane region" description="Helical" evidence="1">
    <location>
        <begin position="78"/>
        <end position="98"/>
    </location>
</feature>
<evidence type="ECO:0000313" key="4">
    <source>
        <dbReference type="Proteomes" id="UP000247973"/>
    </source>
</evidence>
<evidence type="ECO:0000259" key="2">
    <source>
        <dbReference type="Pfam" id="PF03372"/>
    </source>
</evidence>
<dbReference type="InterPro" id="IPR005135">
    <property type="entry name" value="Endo/exonuclease/phosphatase"/>
</dbReference>
<dbReference type="Pfam" id="PF03372">
    <property type="entry name" value="Exo_endo_phos"/>
    <property type="match status" value="1"/>
</dbReference>
<proteinExistence type="predicted"/>
<dbReference type="Gene3D" id="3.60.10.10">
    <property type="entry name" value="Endonuclease/exonuclease/phosphatase"/>
    <property type="match status" value="1"/>
</dbReference>
<keyword evidence="1" id="KW-0472">Membrane</keyword>
<feature type="transmembrane region" description="Helical" evidence="1">
    <location>
        <begin position="21"/>
        <end position="41"/>
    </location>
</feature>
<evidence type="ECO:0000313" key="3">
    <source>
        <dbReference type="EMBL" id="PXV67463.1"/>
    </source>
</evidence>
<feature type="domain" description="Endonuclease/exonuclease/phosphatase" evidence="2">
    <location>
        <begin position="113"/>
        <end position="365"/>
    </location>
</feature>
<evidence type="ECO:0000256" key="1">
    <source>
        <dbReference type="SAM" id="Phobius"/>
    </source>
</evidence>
<keyword evidence="1" id="KW-0812">Transmembrane</keyword>
<keyword evidence="3" id="KW-0255">Endonuclease</keyword>
<dbReference type="PANTHER" id="PTHR14859">
    <property type="entry name" value="CALCOFLUOR WHITE HYPERSENSITIVE PROTEIN PRECURSOR"/>
    <property type="match status" value="1"/>
</dbReference>
<sequence length="375" mass="43202">MPVTSKQIFEYLRRTFRSFVLGVNIFTLLLLLSSFLSWSISPARTLIFAYLGLAFPFILVANLLLLVFWCIASRWKVVLLNIVVLVICYSPIITYFPVNIFRSSPPEGSIKILSYNVRGFNWELDKKWTADMPVVQYLKSVDADIICMQEYMASTSDKHASTRNLQKVLKVYPYYSVIPLRPTNGGYAYGLACFSKYPIKAIQSIPIVSSDNGVAMYKIDVNGKIITVINNHLESNRLTMKDKKLYRDFLRVRDSRKFDEVAQNLDNKLGLAYRKRAPQVDMVARYVAEQTTDAVIVCGDFNDSPISYSYKTIKKDLLDSYAETGFGPGITYHENYFWFRIDFIMHSKNLKAYQCTVDKVKLSDHYPVWAYLSFK</sequence>
<dbReference type="GO" id="GO:0006506">
    <property type="term" value="P:GPI anchor biosynthetic process"/>
    <property type="evidence" value="ECO:0007669"/>
    <property type="project" value="TreeGrafter"/>
</dbReference>
<organism evidence="3 4">
    <name type="scientific">Dysgonomonas alginatilytica</name>
    <dbReference type="NCBI Taxonomy" id="1605892"/>
    <lineage>
        <taxon>Bacteria</taxon>
        <taxon>Pseudomonadati</taxon>
        <taxon>Bacteroidota</taxon>
        <taxon>Bacteroidia</taxon>
        <taxon>Bacteroidales</taxon>
        <taxon>Dysgonomonadaceae</taxon>
        <taxon>Dysgonomonas</taxon>
    </lineage>
</organism>
<keyword evidence="3" id="KW-0540">Nuclease</keyword>
<protein>
    <submittedName>
        <fullName evidence="3">Endonuclease/exonuclease/phosphatase family metal-dependent hydrolase</fullName>
    </submittedName>
</protein>
<accession>A0A2V3PRP3</accession>
<dbReference type="InterPro" id="IPR036691">
    <property type="entry name" value="Endo/exonu/phosph_ase_sf"/>
</dbReference>
<keyword evidence="3" id="KW-0269">Exonuclease</keyword>
<dbReference type="GO" id="GO:0016020">
    <property type="term" value="C:membrane"/>
    <property type="evidence" value="ECO:0007669"/>
    <property type="project" value="GOC"/>
</dbReference>
<dbReference type="SUPFAM" id="SSF56219">
    <property type="entry name" value="DNase I-like"/>
    <property type="match status" value="1"/>
</dbReference>
<dbReference type="PANTHER" id="PTHR14859:SF15">
    <property type="entry name" value="ENDONUCLEASE_EXONUCLEASE_PHOSPHATASE DOMAIN-CONTAINING PROTEIN"/>
    <property type="match status" value="1"/>
</dbReference>
<dbReference type="AlphaFoldDB" id="A0A2V3PRP3"/>
<name>A0A2V3PRP3_9BACT</name>
<keyword evidence="4" id="KW-1185">Reference proteome</keyword>
<feature type="transmembrane region" description="Helical" evidence="1">
    <location>
        <begin position="47"/>
        <end position="71"/>
    </location>
</feature>
<dbReference type="CDD" id="cd09084">
    <property type="entry name" value="EEP-2"/>
    <property type="match status" value="1"/>
</dbReference>
<dbReference type="InterPro" id="IPR051916">
    <property type="entry name" value="GPI-anchor_lipid_remodeler"/>
</dbReference>
<reference evidence="3 4" key="1">
    <citation type="submission" date="2018-03" db="EMBL/GenBank/DDBJ databases">
        <title>Genomic Encyclopedia of Archaeal and Bacterial Type Strains, Phase II (KMG-II): from individual species to whole genera.</title>
        <authorList>
            <person name="Goeker M."/>
        </authorList>
    </citation>
    <scope>NUCLEOTIDE SEQUENCE [LARGE SCALE GENOMIC DNA]</scope>
    <source>
        <strain evidence="3 4">DSM 100214</strain>
    </source>
</reference>
<comment type="caution">
    <text evidence="3">The sequence shown here is derived from an EMBL/GenBank/DDBJ whole genome shotgun (WGS) entry which is preliminary data.</text>
</comment>
<dbReference type="GO" id="GO:0004527">
    <property type="term" value="F:exonuclease activity"/>
    <property type="evidence" value="ECO:0007669"/>
    <property type="project" value="UniProtKB-KW"/>
</dbReference>
<dbReference type="GO" id="GO:0004519">
    <property type="term" value="F:endonuclease activity"/>
    <property type="evidence" value="ECO:0007669"/>
    <property type="project" value="UniProtKB-KW"/>
</dbReference>
<dbReference type="Proteomes" id="UP000247973">
    <property type="component" value="Unassembled WGS sequence"/>
</dbReference>
<keyword evidence="1" id="KW-1133">Transmembrane helix</keyword>
<dbReference type="RefSeq" id="WP_170120014.1">
    <property type="nucleotide sequence ID" value="NZ_QICL01000003.1"/>
</dbReference>
<dbReference type="EMBL" id="QICL01000003">
    <property type="protein sequence ID" value="PXV67463.1"/>
    <property type="molecule type" value="Genomic_DNA"/>
</dbReference>
<gene>
    <name evidence="3" type="ORF">CLV62_103136</name>
</gene>
<keyword evidence="3" id="KW-0378">Hydrolase</keyword>